<dbReference type="EMBL" id="JBBPBF010000002">
    <property type="protein sequence ID" value="KAK7615250.1"/>
    <property type="molecule type" value="Genomic_DNA"/>
</dbReference>
<organism evidence="2 3">
    <name type="scientific">Phyllosticta paracitricarpa</name>
    <dbReference type="NCBI Taxonomy" id="2016321"/>
    <lineage>
        <taxon>Eukaryota</taxon>
        <taxon>Fungi</taxon>
        <taxon>Dikarya</taxon>
        <taxon>Ascomycota</taxon>
        <taxon>Pezizomycotina</taxon>
        <taxon>Dothideomycetes</taxon>
        <taxon>Dothideomycetes incertae sedis</taxon>
        <taxon>Botryosphaeriales</taxon>
        <taxon>Phyllostictaceae</taxon>
        <taxon>Phyllosticta</taxon>
    </lineage>
</organism>
<evidence type="ECO:0000313" key="3">
    <source>
        <dbReference type="Proteomes" id="UP001367316"/>
    </source>
</evidence>
<gene>
    <name evidence="2" type="ORF">JOL62DRAFT_563089</name>
</gene>
<dbReference type="Pfam" id="PF20254">
    <property type="entry name" value="DMFA2_C"/>
    <property type="match status" value="1"/>
</dbReference>
<comment type="caution">
    <text evidence="2">The sequence shown here is derived from an EMBL/GenBank/DDBJ whole genome shotgun (WGS) entry which is preliminary data.</text>
</comment>
<dbReference type="Proteomes" id="UP001367316">
    <property type="component" value="Unassembled WGS sequence"/>
</dbReference>
<accession>A0ABR1NL78</accession>
<feature type="domain" description="N,N-dimethylformamidase beta subunit-like C-terminal" evidence="1">
    <location>
        <begin position="329"/>
        <end position="781"/>
    </location>
</feature>
<reference evidence="2 3" key="1">
    <citation type="submission" date="2024-04" db="EMBL/GenBank/DDBJ databases">
        <title>Phyllosticta paracitricarpa is synonymous to the EU quarantine fungus P. citricarpa based on phylogenomic analyses.</title>
        <authorList>
            <consortium name="Lawrence Berkeley National Laboratory"/>
            <person name="Van ingen-buijs V.A."/>
            <person name="Van westerhoven A.C."/>
            <person name="Haridas S."/>
            <person name="Skiadas P."/>
            <person name="Martin F."/>
            <person name="Groenewald J.Z."/>
            <person name="Crous P.W."/>
            <person name="Seidl M.F."/>
        </authorList>
    </citation>
    <scope>NUCLEOTIDE SEQUENCE [LARGE SCALE GENOMIC DNA]</scope>
    <source>
        <strain evidence="2 3">CBS 141358</strain>
    </source>
</reference>
<protein>
    <recommendedName>
        <fullName evidence="1">N,N-dimethylformamidase beta subunit-like C-terminal domain-containing protein</fullName>
    </recommendedName>
</protein>
<name>A0ABR1NL78_9PEZI</name>
<evidence type="ECO:0000259" key="1">
    <source>
        <dbReference type="Pfam" id="PF20254"/>
    </source>
</evidence>
<keyword evidence="3" id="KW-1185">Reference proteome</keyword>
<evidence type="ECO:0000313" key="2">
    <source>
        <dbReference type="EMBL" id="KAK7615250.1"/>
    </source>
</evidence>
<sequence>MAKASAPTANKRIMNAVKQDAPEIIGYVEPWIASPGDTVDVKVRTPHTCVIQNSLDAREPDIISPNAHQVSSTVRRYQYQLVRLIQGLDHPKAAPLRKEVIADVPVGTYERGRPQRAQPGSYAVVDSWGGEFVVSAGGGLTAKVFVQPWLPRAGHPQTLLSTLNVEKKTGIEVLIQENGCLALYVGTGRDVEVVQSSVELRQWRWAEVSVDVRGKDVELSVRHLNRLLEKAPGPARVQKKLKVDAVLHSPGSPLLLGAGFVGISPDAKSSGPSNFLNGRLDSPELLASKDSGESKTLVHFDFSVNIPTDNITDVSGNARHGRLVNAPSRAVKGHDWDGSEPDWTKAKFGYGAIHFHEDDLDDAAWETDFQLTIPSGVLSGAYAVEAWDPENPKLRDSITFFVRPGRLSKSPGVEKKTRGSLPDVAIVLSTFTYLAYANEHMYDEAKRTFMEVPGGATISESEDFYRMVRRSDLGLSMYDEHRDGSGSVFSSSKRPILNVRPGYVMWAFNRPREFSADLLAIGFLEEKLGRANYDVVTDHDLHLSGVEALSGYKCVLTGCHPEYPSLESLNAYSAYAREGGSIMFLGGNGFYWVSVTDPKRPHRLEVRRGDQGCRSFGLPAGETIHSLNGQQGALWRSRGRPAQSLFGVGSAACGTGPGVPYAPTAAALKPEFSWLWHKIPPHDRSLIGVEGFGGGASGDEIDRLDFDLGTPSNAVLLASSLRHSDKFGLFNEESMFPMVGTLGPECDRVRSDMVFYETAAGGYVFSVGSINWYSSLAYDGYRNNCAQLTENVLRRFLASGGRKRGSRL</sequence>
<proteinExistence type="predicted"/>
<dbReference type="InterPro" id="IPR046540">
    <property type="entry name" value="DMFA2_C"/>
</dbReference>